<accession>A0A286UJ39</accession>
<feature type="compositionally biased region" description="Low complexity" evidence="1">
    <location>
        <begin position="300"/>
        <end position="331"/>
    </location>
</feature>
<evidence type="ECO:0000256" key="1">
    <source>
        <dbReference type="SAM" id="MobiDB-lite"/>
    </source>
</evidence>
<dbReference type="InParanoid" id="A0A286UJ39"/>
<evidence type="ECO:0000313" key="3">
    <source>
        <dbReference type="Proteomes" id="UP000217199"/>
    </source>
</evidence>
<proteinExistence type="predicted"/>
<reference evidence="2 3" key="1">
    <citation type="journal article" date="2017" name="Mol. Ecol.">
        <title>Comparative and population genomic landscape of Phellinus noxius: A hypervariable fungus causing root rot in trees.</title>
        <authorList>
            <person name="Chung C.L."/>
            <person name="Lee T.J."/>
            <person name="Akiba M."/>
            <person name="Lee H.H."/>
            <person name="Kuo T.H."/>
            <person name="Liu D."/>
            <person name="Ke H.M."/>
            <person name="Yokoi T."/>
            <person name="Roa M.B."/>
            <person name="Lu M.J."/>
            <person name="Chang Y.Y."/>
            <person name="Ann P.J."/>
            <person name="Tsai J.N."/>
            <person name="Chen C.Y."/>
            <person name="Tzean S.S."/>
            <person name="Ota Y."/>
            <person name="Hattori T."/>
            <person name="Sahashi N."/>
            <person name="Liou R.F."/>
            <person name="Kikuchi T."/>
            <person name="Tsai I.J."/>
        </authorList>
    </citation>
    <scope>NUCLEOTIDE SEQUENCE [LARGE SCALE GENOMIC DNA]</scope>
    <source>
        <strain evidence="2 3">FFPRI411160</strain>
    </source>
</reference>
<keyword evidence="3" id="KW-1185">Reference proteome</keyword>
<dbReference type="STRING" id="2282107.A0A286UJ39"/>
<sequence length="430" mass="48078">MTRRSSAPSSICLTAVPGLTTTSLIIKKSLLLTRSRSLNAKSNLYFKCAFPIEILEIIFNYAYLPRRSYASIKGFASASFAFRQIALRKVFEHLHVCSPKRWGNGIPELGRLREWVRSLSGSAQAICVPEAKGLQSFNLLRSVHITFITQTIGNINRVIYPLLSHLPLGITDLSLTDLPEVSESVLRFIGVKFTELKSLEVSCSERLDSDCCWTCFADSASTCGHSPIPEKFKDARCLTNMLKSALGPLTKLEDLHLGIFLSSEELFYDHLEHAISYEPAPISAPSPTSDLETILPSPTPSSSNCNTQSTSPQPITQYQQPQQQQPYYQASPTKPTGPEWCIQCFEMHAKNVRLCELQATLALAQTLKGLKSVMWASWFGRQRQEMEGRRTRVWVSRLGSKIRGVRGCGNLLTALIVLSWFLFKEDSSYD</sequence>
<organism evidence="2 3">
    <name type="scientific">Pyrrhoderma noxium</name>
    <dbReference type="NCBI Taxonomy" id="2282107"/>
    <lineage>
        <taxon>Eukaryota</taxon>
        <taxon>Fungi</taxon>
        <taxon>Dikarya</taxon>
        <taxon>Basidiomycota</taxon>
        <taxon>Agaricomycotina</taxon>
        <taxon>Agaricomycetes</taxon>
        <taxon>Hymenochaetales</taxon>
        <taxon>Hymenochaetaceae</taxon>
        <taxon>Pyrrhoderma</taxon>
    </lineage>
</organism>
<dbReference type="OrthoDB" id="3159295at2759"/>
<protein>
    <submittedName>
        <fullName evidence="2">Uncharacterized protein</fullName>
    </submittedName>
</protein>
<dbReference type="Proteomes" id="UP000217199">
    <property type="component" value="Unassembled WGS sequence"/>
</dbReference>
<dbReference type="EMBL" id="NBII01000004">
    <property type="protein sequence ID" value="PAV19578.1"/>
    <property type="molecule type" value="Genomic_DNA"/>
</dbReference>
<gene>
    <name evidence="2" type="ORF">PNOK_0451200</name>
</gene>
<name>A0A286UJ39_9AGAM</name>
<evidence type="ECO:0000313" key="2">
    <source>
        <dbReference type="EMBL" id="PAV19578.1"/>
    </source>
</evidence>
<feature type="region of interest" description="Disordered" evidence="1">
    <location>
        <begin position="282"/>
        <end position="331"/>
    </location>
</feature>
<comment type="caution">
    <text evidence="2">The sequence shown here is derived from an EMBL/GenBank/DDBJ whole genome shotgun (WGS) entry which is preliminary data.</text>
</comment>
<dbReference type="AlphaFoldDB" id="A0A286UJ39"/>